<gene>
    <name evidence="2" type="ORF">LCGC14_1525590</name>
</gene>
<dbReference type="AlphaFoldDB" id="A0A0F9JI73"/>
<evidence type="ECO:0000259" key="1">
    <source>
        <dbReference type="Pfam" id="PF12705"/>
    </source>
</evidence>
<dbReference type="InterPro" id="IPR038726">
    <property type="entry name" value="PDDEXK_AddAB-type"/>
</dbReference>
<reference evidence="2" key="1">
    <citation type="journal article" date="2015" name="Nature">
        <title>Complex archaea that bridge the gap between prokaryotes and eukaryotes.</title>
        <authorList>
            <person name="Spang A."/>
            <person name="Saw J.H."/>
            <person name="Jorgensen S.L."/>
            <person name="Zaremba-Niedzwiedzka K."/>
            <person name="Martijn J."/>
            <person name="Lind A.E."/>
            <person name="van Eijk R."/>
            <person name="Schleper C."/>
            <person name="Guy L."/>
            <person name="Ettema T.J."/>
        </authorList>
    </citation>
    <scope>NUCLEOTIDE SEQUENCE</scope>
</reference>
<feature type="domain" description="PD-(D/E)XK endonuclease-like" evidence="1">
    <location>
        <begin position="51"/>
        <end position="198"/>
    </location>
</feature>
<sequence length="334" mass="38464">AAIADLTQVCIKEGIQPNELEHGLIKKAVHDNTDHRLFVEVPNILEWVVRWSEHYRLSKHMVGHEERMAIDLLYHEVDWSEADFRGIVDVIDIKGAHCTITDYKSQPHILSQTDLDAHYQLTFYAWLVSKFYPFVKTFEVRIWYLRYGFYAKTPRTKEQLKGFEDGLLLKVDKVMSIKDWNPIPGAYCKWCDHAGRCPVGKPDENGCFSPLPQAIINEEQAKHYGSELRVIERRRGDLSKALKEYIKGHEEPVKISDSFAFGYRQKTSVFYPPAKVLAVMKEHGVDAAGYVTFSTATMKKLLKSAKKDQPALYNDLEDASESKARTMFEGFEVR</sequence>
<comment type="caution">
    <text evidence="2">The sequence shown here is derived from an EMBL/GenBank/DDBJ whole genome shotgun (WGS) entry which is preliminary data.</text>
</comment>
<protein>
    <recommendedName>
        <fullName evidence="1">PD-(D/E)XK endonuclease-like domain-containing protein</fullName>
    </recommendedName>
</protein>
<proteinExistence type="predicted"/>
<dbReference type="Pfam" id="PF12705">
    <property type="entry name" value="PDDEXK_1"/>
    <property type="match status" value="1"/>
</dbReference>
<dbReference type="InterPro" id="IPR011604">
    <property type="entry name" value="PDDEXK-like_dom_sf"/>
</dbReference>
<accession>A0A0F9JI73</accession>
<dbReference type="EMBL" id="LAZR01011373">
    <property type="protein sequence ID" value="KKM62046.1"/>
    <property type="molecule type" value="Genomic_DNA"/>
</dbReference>
<dbReference type="Gene3D" id="3.90.320.10">
    <property type="match status" value="1"/>
</dbReference>
<organism evidence="2">
    <name type="scientific">marine sediment metagenome</name>
    <dbReference type="NCBI Taxonomy" id="412755"/>
    <lineage>
        <taxon>unclassified sequences</taxon>
        <taxon>metagenomes</taxon>
        <taxon>ecological metagenomes</taxon>
    </lineage>
</organism>
<feature type="non-terminal residue" evidence="2">
    <location>
        <position position="1"/>
    </location>
</feature>
<evidence type="ECO:0000313" key="2">
    <source>
        <dbReference type="EMBL" id="KKM62046.1"/>
    </source>
</evidence>
<name>A0A0F9JI73_9ZZZZ</name>